<protein>
    <submittedName>
        <fullName evidence="2">Uncharacterized protein</fullName>
    </submittedName>
</protein>
<evidence type="ECO:0000313" key="3">
    <source>
        <dbReference type="Proteomes" id="UP000078541"/>
    </source>
</evidence>
<dbReference type="Proteomes" id="UP000078541">
    <property type="component" value="Unassembled WGS sequence"/>
</dbReference>
<feature type="transmembrane region" description="Helical" evidence="1">
    <location>
        <begin position="168"/>
        <end position="188"/>
    </location>
</feature>
<sequence>MKFEQLEALKSNNIALYSVNAVNKLRGKRLIVAMDFMHLYIINVRKNEVTGFIGDVWTIFEKTLRFKYTLFVQSESVLTQKWCYINIFSRSLWLACFISIICTASSIVGIYRIKKFVCIDYEKSDDELSSLSFNLFYILGFRDKFSACERKFERLIKYLGFQKIPRSLSLRLIILSSLVTGMLMIYVFSTPISCLANEGHSISLTNLKDMVKKRIHSLCIRNDSTAYCVLYGDKNRNKENIKIYKYDTKNGLPDSNLQDDWKGLLNCDYSDIRDSVNLALKLCRPGIAYLETPAVFLPIYHKIQHECNIVH</sequence>
<dbReference type="EMBL" id="KQ981805">
    <property type="protein sequence ID" value="KYN35625.1"/>
    <property type="molecule type" value="Genomic_DNA"/>
</dbReference>
<accession>A0A195F4W4</accession>
<gene>
    <name evidence="2" type="ORF">ALC56_10185</name>
</gene>
<keyword evidence="1" id="KW-0472">Membrane</keyword>
<dbReference type="Gene3D" id="1.10.287.70">
    <property type="match status" value="1"/>
</dbReference>
<evidence type="ECO:0000313" key="2">
    <source>
        <dbReference type="EMBL" id="KYN35625.1"/>
    </source>
</evidence>
<keyword evidence="3" id="KW-1185">Reference proteome</keyword>
<reference evidence="2 3" key="1">
    <citation type="submission" date="2016-03" db="EMBL/GenBank/DDBJ databases">
        <title>Trachymyrmex septentrionalis WGS genome.</title>
        <authorList>
            <person name="Nygaard S."/>
            <person name="Hu H."/>
            <person name="Boomsma J."/>
            <person name="Zhang G."/>
        </authorList>
    </citation>
    <scope>NUCLEOTIDE SEQUENCE [LARGE SCALE GENOMIC DNA]</scope>
    <source>
        <strain evidence="2">Tsep2-gDNA-1</strain>
        <tissue evidence="2">Whole body</tissue>
    </source>
</reference>
<feature type="transmembrane region" description="Helical" evidence="1">
    <location>
        <begin position="91"/>
        <end position="111"/>
    </location>
</feature>
<organism evidence="2 3">
    <name type="scientific">Trachymyrmex septentrionalis</name>
    <dbReference type="NCBI Taxonomy" id="34720"/>
    <lineage>
        <taxon>Eukaryota</taxon>
        <taxon>Metazoa</taxon>
        <taxon>Ecdysozoa</taxon>
        <taxon>Arthropoda</taxon>
        <taxon>Hexapoda</taxon>
        <taxon>Insecta</taxon>
        <taxon>Pterygota</taxon>
        <taxon>Neoptera</taxon>
        <taxon>Endopterygota</taxon>
        <taxon>Hymenoptera</taxon>
        <taxon>Apocrita</taxon>
        <taxon>Aculeata</taxon>
        <taxon>Formicoidea</taxon>
        <taxon>Formicidae</taxon>
        <taxon>Myrmicinae</taxon>
        <taxon>Trachymyrmex</taxon>
    </lineage>
</organism>
<name>A0A195F4W4_9HYME</name>
<proteinExistence type="predicted"/>
<keyword evidence="1" id="KW-1133">Transmembrane helix</keyword>
<dbReference type="STRING" id="34720.A0A195F4W4"/>
<evidence type="ECO:0000256" key="1">
    <source>
        <dbReference type="SAM" id="Phobius"/>
    </source>
</evidence>
<dbReference type="AlphaFoldDB" id="A0A195F4W4"/>
<keyword evidence="1" id="KW-0812">Transmembrane</keyword>